<organism evidence="1 2">
    <name type="scientific">Desulfobotulus mexicanus</name>
    <dbReference type="NCBI Taxonomy" id="2586642"/>
    <lineage>
        <taxon>Bacteria</taxon>
        <taxon>Pseudomonadati</taxon>
        <taxon>Thermodesulfobacteriota</taxon>
        <taxon>Desulfobacteria</taxon>
        <taxon>Desulfobacterales</taxon>
        <taxon>Desulfobacteraceae</taxon>
        <taxon>Desulfobotulus</taxon>
    </lineage>
</organism>
<accession>A0A5Q4VEE7</accession>
<sequence>MISCLVFNHHCLPFDAIEDADDCIPEFLKICIRLQNVGIRTILVDESVDASWFRLCLAKGYYWQDWYEKNLEKNRDLIRAFRSLATSQPLFRQEDFDLGLDFFEVRFQGEASYSALRAAAWKEVPLTGFPTRHPWKTSPLTLEVTSMGADEGLFVVQKDVVNFCSLEILEKEIQALLEKRNQGMDSGRRLYEKRKEFFPHLVFCGNAINQLRSWSQSPTLLQQVKETLTALNTFCEQWQENMHRECSAESLRKAGLNHRMSGESETVMKRQDLRKEREFWLPEGRKEFFQNHIKLSQGFRIHFFQESTTKTIYVGHIGPHLKLG</sequence>
<name>A0A5Q4VEE7_9BACT</name>
<dbReference type="EMBL" id="VDMB01000009">
    <property type="protein sequence ID" value="TYT74652.1"/>
    <property type="molecule type" value="Genomic_DNA"/>
</dbReference>
<protein>
    <submittedName>
        <fullName evidence="1">Uncharacterized protein</fullName>
    </submittedName>
</protein>
<comment type="caution">
    <text evidence="1">The sequence shown here is derived from an EMBL/GenBank/DDBJ whole genome shotgun (WGS) entry which is preliminary data.</text>
</comment>
<gene>
    <name evidence="1" type="ORF">FIM25_08615</name>
</gene>
<dbReference type="RefSeq" id="WP_139448299.1">
    <property type="nucleotide sequence ID" value="NZ_VDMB01000009.1"/>
</dbReference>
<proteinExistence type="predicted"/>
<evidence type="ECO:0000313" key="2">
    <source>
        <dbReference type="Proteomes" id="UP000321899"/>
    </source>
</evidence>
<dbReference type="OrthoDB" id="6190702at2"/>
<reference evidence="1 2" key="1">
    <citation type="submission" date="2019-06" db="EMBL/GenBank/DDBJ databases">
        <title>Desulfobotulus mexicanus sp. nov., a novel sulfate-reducing bacterium isolated from the sediment of an alkaline crater lake in Mexico.</title>
        <authorList>
            <person name="Hirschler-Rea A."/>
        </authorList>
    </citation>
    <scope>NUCLEOTIDE SEQUENCE [LARGE SCALE GENOMIC DNA]</scope>
    <source>
        <strain evidence="1 2">PAR22N</strain>
    </source>
</reference>
<dbReference type="AlphaFoldDB" id="A0A5Q4VEE7"/>
<keyword evidence="2" id="KW-1185">Reference proteome</keyword>
<dbReference type="Proteomes" id="UP000321899">
    <property type="component" value="Unassembled WGS sequence"/>
</dbReference>
<evidence type="ECO:0000313" key="1">
    <source>
        <dbReference type="EMBL" id="TYT74652.1"/>
    </source>
</evidence>